<accession>A0A841T3N4</accession>
<evidence type="ECO:0000313" key="3">
    <source>
        <dbReference type="Proteomes" id="UP000535838"/>
    </source>
</evidence>
<dbReference type="EMBL" id="JACJVQ010000024">
    <property type="protein sequence ID" value="MBB6637609.1"/>
    <property type="molecule type" value="Genomic_DNA"/>
</dbReference>
<comment type="caution">
    <text evidence="2">The sequence shown here is derived from an EMBL/GenBank/DDBJ whole genome shotgun (WGS) entry which is preliminary data.</text>
</comment>
<feature type="domain" description="Helix-turn-helix" evidence="1">
    <location>
        <begin position="116"/>
        <end position="155"/>
    </location>
</feature>
<dbReference type="AlphaFoldDB" id="A0A841T3N4"/>
<dbReference type="Pfam" id="PF12728">
    <property type="entry name" value="HTH_17"/>
    <property type="match status" value="1"/>
</dbReference>
<gene>
    <name evidence="2" type="ORF">H7B67_26095</name>
</gene>
<keyword evidence="3" id="KW-1185">Reference proteome</keyword>
<organism evidence="2 3">
    <name type="scientific">Cohnella thailandensis</name>
    <dbReference type="NCBI Taxonomy" id="557557"/>
    <lineage>
        <taxon>Bacteria</taxon>
        <taxon>Bacillati</taxon>
        <taxon>Bacillota</taxon>
        <taxon>Bacilli</taxon>
        <taxon>Bacillales</taxon>
        <taxon>Paenibacillaceae</taxon>
        <taxon>Cohnella</taxon>
    </lineage>
</organism>
<sequence>MDKLRIFRNTYCFNKEDIQKDFENYMRLFEPNSEEDYSEEYKNKMYELFKRFQNALENCCLPQLTDDWWYYDYQQSNDGIDLKLYYCEEFEISEDGEMTSSTSSENFTLLSVKCDYLNVEQFAKNHNITDTTVRQWIRRGKLRTAKKVGRDWLIPSIATKPTRGFTAVSYYWDRLPRTLSVSFPFLIGYETIYISQNKLDKQQFEGILGYPGQKNRTKVILSTKERERLELALISSSVVQVEEHGWR</sequence>
<dbReference type="RefSeq" id="WP_185122819.1">
    <property type="nucleotide sequence ID" value="NZ_JACJVQ010000024.1"/>
</dbReference>
<evidence type="ECO:0000313" key="2">
    <source>
        <dbReference type="EMBL" id="MBB6637609.1"/>
    </source>
</evidence>
<evidence type="ECO:0000259" key="1">
    <source>
        <dbReference type="Pfam" id="PF12728"/>
    </source>
</evidence>
<reference evidence="2 3" key="1">
    <citation type="submission" date="2020-08" db="EMBL/GenBank/DDBJ databases">
        <title>Cohnella phylogeny.</title>
        <authorList>
            <person name="Dunlap C."/>
        </authorList>
    </citation>
    <scope>NUCLEOTIDE SEQUENCE [LARGE SCALE GENOMIC DNA]</scope>
    <source>
        <strain evidence="2 3">DSM 25241</strain>
    </source>
</reference>
<dbReference type="Proteomes" id="UP000535838">
    <property type="component" value="Unassembled WGS sequence"/>
</dbReference>
<protein>
    <submittedName>
        <fullName evidence="2">Helix-turn-helix domain-containing protein</fullName>
    </submittedName>
</protein>
<proteinExistence type="predicted"/>
<dbReference type="InterPro" id="IPR041657">
    <property type="entry name" value="HTH_17"/>
</dbReference>
<name>A0A841T3N4_9BACL</name>